<name>A0ABS6JIG0_9BACI</name>
<comment type="caution">
    <text evidence="1">The sequence shown here is derived from an EMBL/GenBank/DDBJ whole genome shotgun (WGS) entry which is preliminary data.</text>
</comment>
<organism evidence="1 2">
    <name type="scientific">Evansella tamaricis</name>
    <dbReference type="NCBI Taxonomy" id="2069301"/>
    <lineage>
        <taxon>Bacteria</taxon>
        <taxon>Bacillati</taxon>
        <taxon>Bacillota</taxon>
        <taxon>Bacilli</taxon>
        <taxon>Bacillales</taxon>
        <taxon>Bacillaceae</taxon>
        <taxon>Evansella</taxon>
    </lineage>
</organism>
<evidence type="ECO:0008006" key="3">
    <source>
        <dbReference type="Google" id="ProtNLM"/>
    </source>
</evidence>
<keyword evidence="2" id="KW-1185">Reference proteome</keyword>
<evidence type="ECO:0000313" key="1">
    <source>
        <dbReference type="EMBL" id="MBU9713462.1"/>
    </source>
</evidence>
<proteinExistence type="predicted"/>
<dbReference type="RefSeq" id="WP_217067621.1">
    <property type="nucleotide sequence ID" value="NZ_JAHQCS010000138.1"/>
</dbReference>
<gene>
    <name evidence="1" type="ORF">KS419_17170</name>
</gene>
<sequence length="239" mass="27776">MKLYWKCFVILLIVVLMSGCLYPDERRVENSIPYSDQLQSVESAVLQYRQDSGVLPIKTRDSDTPIFRKYPVDFSRLVPRYLQSAPGNSFESGGVFQYVLVHPEEVPQVKVIDLVMVREIQEFQRRIQEYRRVNSYAPVAEFVGDELLKLDHEALNYEDAPSVKSPFHPTHRLPLLMETNGNIVIDYSIDIQFFIEEFGMGEYVEGDDLRWLLVDNSPFVPVYSVPQTMKEGQIVFKQR</sequence>
<reference evidence="1 2" key="1">
    <citation type="submission" date="2021-06" db="EMBL/GenBank/DDBJ databases">
        <title>Bacillus sp. RD4P76, an endophyte from a halophyte.</title>
        <authorList>
            <person name="Sun J.-Q."/>
        </authorList>
    </citation>
    <scope>NUCLEOTIDE SEQUENCE [LARGE SCALE GENOMIC DNA]</scope>
    <source>
        <strain evidence="1 2">CGMCC 1.15917</strain>
    </source>
</reference>
<dbReference type="PROSITE" id="PS51257">
    <property type="entry name" value="PROKAR_LIPOPROTEIN"/>
    <property type="match status" value="1"/>
</dbReference>
<evidence type="ECO:0000313" key="2">
    <source>
        <dbReference type="Proteomes" id="UP000784880"/>
    </source>
</evidence>
<dbReference type="Proteomes" id="UP000784880">
    <property type="component" value="Unassembled WGS sequence"/>
</dbReference>
<dbReference type="EMBL" id="JAHQCS010000138">
    <property type="protein sequence ID" value="MBU9713462.1"/>
    <property type="molecule type" value="Genomic_DNA"/>
</dbReference>
<protein>
    <recommendedName>
        <fullName evidence="3">ABC transporter periplasmic binding protein yphF</fullName>
    </recommendedName>
</protein>
<accession>A0ABS6JIG0</accession>